<keyword evidence="3" id="KW-1185">Reference proteome</keyword>
<evidence type="ECO:0008006" key="4">
    <source>
        <dbReference type="Google" id="ProtNLM"/>
    </source>
</evidence>
<dbReference type="OrthoDB" id="2064683at2"/>
<evidence type="ECO:0000256" key="1">
    <source>
        <dbReference type="SAM" id="SignalP"/>
    </source>
</evidence>
<name>Q0YT78_9CHLB</name>
<dbReference type="AlphaFoldDB" id="Q0YT78"/>
<gene>
    <name evidence="2" type="ORF">CferDRAFT_1315</name>
</gene>
<dbReference type="Gene3D" id="3.40.33.10">
    <property type="entry name" value="CAP"/>
    <property type="match status" value="1"/>
</dbReference>
<feature type="signal peptide" evidence="1">
    <location>
        <begin position="1"/>
        <end position="32"/>
    </location>
</feature>
<reference evidence="2 3" key="1">
    <citation type="submission" date="2006-07" db="EMBL/GenBank/DDBJ databases">
        <title>Annotation of the draft genome assembly of Chlorobium ferroxidans DSM 13031.</title>
        <authorList>
            <consortium name="US DOE Joint Genome Institute (JGI-ORNL)"/>
            <person name="Larimer F."/>
            <person name="Land M."/>
            <person name="Hauser L."/>
        </authorList>
    </citation>
    <scope>NUCLEOTIDE SEQUENCE [LARGE SCALE GENOMIC DNA]</scope>
    <source>
        <strain evidence="2 3">DSM 13031</strain>
    </source>
</reference>
<evidence type="ECO:0000313" key="2">
    <source>
        <dbReference type="EMBL" id="EAT59388.1"/>
    </source>
</evidence>
<comment type="caution">
    <text evidence="2">The sequence shown here is derived from an EMBL/GenBank/DDBJ whole genome shotgun (WGS) entry which is preliminary data.</text>
</comment>
<accession>Q0YT78</accession>
<reference evidence="2 3" key="2">
    <citation type="submission" date="2006-07" db="EMBL/GenBank/DDBJ databases">
        <title>Sequencing of the draft genome and assembly of Chlorobium ferroxidans DSM 13031.</title>
        <authorList>
            <consortium name="US DOE Joint Genome Institute (JGI-PGF)"/>
            <person name="Copeland A."/>
            <person name="Lucas S."/>
            <person name="Lapidus A."/>
            <person name="Barry K."/>
            <person name="Glavina del Rio T."/>
            <person name="Dalin E."/>
            <person name="Tice H."/>
            <person name="Bruce D."/>
            <person name="Pitluck S."/>
            <person name="Richardson P."/>
        </authorList>
    </citation>
    <scope>NUCLEOTIDE SEQUENCE [LARGE SCALE GENOMIC DNA]</scope>
    <source>
        <strain evidence="2 3">DSM 13031</strain>
    </source>
</reference>
<protein>
    <recommendedName>
        <fullName evidence="4">Allergen V5/Tpx-1 related</fullName>
    </recommendedName>
</protein>
<feature type="chain" id="PRO_5004179288" description="Allergen V5/Tpx-1 related" evidence="1">
    <location>
        <begin position="33"/>
        <end position="214"/>
    </location>
</feature>
<evidence type="ECO:0000313" key="3">
    <source>
        <dbReference type="Proteomes" id="UP000004162"/>
    </source>
</evidence>
<keyword evidence="1" id="KW-0732">Signal</keyword>
<dbReference type="EMBL" id="AASE01000004">
    <property type="protein sequence ID" value="EAT59388.1"/>
    <property type="molecule type" value="Genomic_DNA"/>
</dbReference>
<dbReference type="RefSeq" id="WP_006365813.1">
    <property type="nucleotide sequence ID" value="NZ_AASE01000004.1"/>
</dbReference>
<organism evidence="2 3">
    <name type="scientific">Chlorobium ferrooxidans DSM 13031</name>
    <dbReference type="NCBI Taxonomy" id="377431"/>
    <lineage>
        <taxon>Bacteria</taxon>
        <taxon>Pseudomonadati</taxon>
        <taxon>Chlorobiota</taxon>
        <taxon>Chlorobiia</taxon>
        <taxon>Chlorobiales</taxon>
        <taxon>Chlorobiaceae</taxon>
        <taxon>Chlorobium/Pelodictyon group</taxon>
        <taxon>Chlorobium</taxon>
    </lineage>
</organism>
<proteinExistence type="predicted"/>
<sequence>MMIQGMVSLLRSLAGIVLPVALLIAHSVSAFAADGSPYGGDTELLQASHGAGKSSRVSLSDEEARLYRLLMDYRRSEGKPPIPVSPNLSRVARLHVRDLEAHPPSGSCNLHSWSEYGPWQPVCYNGGESVQRMWSKPRELTSYNGNGFEVVACTSSGRMLPSHALSLWEGSSAHNAVITNSGKWERLQWNAVGVAISGSYAVVWFGEESDPSGR</sequence>
<dbReference type="InterPro" id="IPR035940">
    <property type="entry name" value="CAP_sf"/>
</dbReference>
<dbReference type="Proteomes" id="UP000004162">
    <property type="component" value="Unassembled WGS sequence"/>
</dbReference>